<evidence type="ECO:0000256" key="4">
    <source>
        <dbReference type="RuleBase" id="RU000363"/>
    </source>
</evidence>
<dbReference type="CDD" id="cd05374">
    <property type="entry name" value="17beta-HSD-like_SDR_c"/>
    <property type="match status" value="1"/>
</dbReference>
<dbReference type="InParanoid" id="A0A409WLP5"/>
<dbReference type="EMBL" id="NHYE01005002">
    <property type="protein sequence ID" value="PPQ79445.1"/>
    <property type="molecule type" value="Genomic_DNA"/>
</dbReference>
<proteinExistence type="inferred from homology"/>
<dbReference type="PANTHER" id="PTHR43976">
    <property type="entry name" value="SHORT CHAIN DEHYDROGENASE"/>
    <property type="match status" value="1"/>
</dbReference>
<dbReference type="Pfam" id="PF00106">
    <property type="entry name" value="adh_short"/>
    <property type="match status" value="1"/>
</dbReference>
<evidence type="ECO:0000256" key="3">
    <source>
        <dbReference type="ARBA" id="ARBA00023002"/>
    </source>
</evidence>
<evidence type="ECO:0008006" key="7">
    <source>
        <dbReference type="Google" id="ProtNLM"/>
    </source>
</evidence>
<dbReference type="Proteomes" id="UP000284706">
    <property type="component" value="Unassembled WGS sequence"/>
</dbReference>
<keyword evidence="6" id="KW-1185">Reference proteome</keyword>
<comment type="caution">
    <text evidence="5">The sequence shown here is derived from an EMBL/GenBank/DDBJ whole genome shotgun (WGS) entry which is preliminary data.</text>
</comment>
<dbReference type="InterPro" id="IPR036291">
    <property type="entry name" value="NAD(P)-bd_dom_sf"/>
</dbReference>
<dbReference type="STRING" id="231916.A0A409WLP5"/>
<dbReference type="InterPro" id="IPR051911">
    <property type="entry name" value="SDR_oxidoreductase"/>
</dbReference>
<dbReference type="PRINTS" id="PR00080">
    <property type="entry name" value="SDRFAMILY"/>
</dbReference>
<name>A0A409WLP5_9AGAR</name>
<gene>
    <name evidence="5" type="ORF">CVT26_007718</name>
</gene>
<dbReference type="PRINTS" id="PR00081">
    <property type="entry name" value="GDHRDH"/>
</dbReference>
<keyword evidence="2" id="KW-0521">NADP</keyword>
<dbReference type="GO" id="GO:0016491">
    <property type="term" value="F:oxidoreductase activity"/>
    <property type="evidence" value="ECO:0007669"/>
    <property type="project" value="UniProtKB-KW"/>
</dbReference>
<dbReference type="PROSITE" id="PS00061">
    <property type="entry name" value="ADH_SHORT"/>
    <property type="match status" value="1"/>
</dbReference>
<accession>A0A409WLP5</accession>
<evidence type="ECO:0000313" key="6">
    <source>
        <dbReference type="Proteomes" id="UP000284706"/>
    </source>
</evidence>
<keyword evidence="3" id="KW-0560">Oxidoreductase</keyword>
<evidence type="ECO:0000313" key="5">
    <source>
        <dbReference type="EMBL" id="PPQ79445.1"/>
    </source>
</evidence>
<dbReference type="SUPFAM" id="SSF51735">
    <property type="entry name" value="NAD(P)-binding Rossmann-fold domains"/>
    <property type="match status" value="1"/>
</dbReference>
<organism evidence="5 6">
    <name type="scientific">Gymnopilus dilepis</name>
    <dbReference type="NCBI Taxonomy" id="231916"/>
    <lineage>
        <taxon>Eukaryota</taxon>
        <taxon>Fungi</taxon>
        <taxon>Dikarya</taxon>
        <taxon>Basidiomycota</taxon>
        <taxon>Agaricomycotina</taxon>
        <taxon>Agaricomycetes</taxon>
        <taxon>Agaricomycetidae</taxon>
        <taxon>Agaricales</taxon>
        <taxon>Agaricineae</taxon>
        <taxon>Hymenogastraceae</taxon>
        <taxon>Gymnopilus</taxon>
    </lineage>
</organism>
<dbReference type="OrthoDB" id="1274115at2759"/>
<comment type="similarity">
    <text evidence="1 4">Belongs to the short-chain dehydrogenases/reductases (SDR) family.</text>
</comment>
<evidence type="ECO:0000256" key="1">
    <source>
        <dbReference type="ARBA" id="ARBA00006484"/>
    </source>
</evidence>
<sequence length="308" mass="34067">MSKKLVWFVTGTSSGFGKALLNELLSTGHSVVATDRDSAYTDPIRTELAAKYDEEVLKRALVINLDVTKPDQVKTVFAEAVQRFGRIDVVTNNAGYAVVGEVEVCPMEAARAQFEVMFWGTVHISKEAVRIFREINPPGEGGHIFNVSSAGGYSAQPTQAFYSSAKFAIEGFNESFRKEMSPEWNIQLTIIEPGGFNTEWRGKNMTILPPHPAYDTPTSPTRKYRAAFGSLPFIGLPERAAKAYVRLAEKRSELPLRIQFGSDSLTVIRHTALKTISDSEKWEEISHSTNIDGIDPKEYTQSLLAALG</sequence>
<dbReference type="FunCoup" id="A0A409WLP5">
    <property type="interactions" value="271"/>
</dbReference>
<dbReference type="InterPro" id="IPR002347">
    <property type="entry name" value="SDR_fam"/>
</dbReference>
<reference evidence="5 6" key="1">
    <citation type="journal article" date="2018" name="Evol. Lett.">
        <title>Horizontal gene cluster transfer increased hallucinogenic mushroom diversity.</title>
        <authorList>
            <person name="Reynolds H.T."/>
            <person name="Vijayakumar V."/>
            <person name="Gluck-Thaler E."/>
            <person name="Korotkin H.B."/>
            <person name="Matheny P.B."/>
            <person name="Slot J.C."/>
        </authorList>
    </citation>
    <scope>NUCLEOTIDE SEQUENCE [LARGE SCALE GENOMIC DNA]</scope>
    <source>
        <strain evidence="5 6">SRW20</strain>
    </source>
</reference>
<dbReference type="Gene3D" id="3.40.50.720">
    <property type="entry name" value="NAD(P)-binding Rossmann-like Domain"/>
    <property type="match status" value="1"/>
</dbReference>
<dbReference type="InterPro" id="IPR020904">
    <property type="entry name" value="Sc_DH/Rdtase_CS"/>
</dbReference>
<protein>
    <recommendedName>
        <fullName evidence="7">NAD(P)-binding protein</fullName>
    </recommendedName>
</protein>
<evidence type="ECO:0000256" key="2">
    <source>
        <dbReference type="ARBA" id="ARBA00022857"/>
    </source>
</evidence>
<dbReference type="PANTHER" id="PTHR43976:SF16">
    <property type="entry name" value="SHORT-CHAIN DEHYDROGENASE_REDUCTASE FAMILY PROTEIN"/>
    <property type="match status" value="1"/>
</dbReference>
<dbReference type="AlphaFoldDB" id="A0A409WLP5"/>